<dbReference type="Gene3D" id="3.40.50.2300">
    <property type="match status" value="1"/>
</dbReference>
<proteinExistence type="predicted"/>
<dbReference type="Proteomes" id="UP000295729">
    <property type="component" value="Unassembled WGS sequence"/>
</dbReference>
<dbReference type="AlphaFoldDB" id="A0A4R6X8M1"/>
<dbReference type="EMBL" id="SNZA01000001">
    <property type="protein sequence ID" value="TDR15465.1"/>
    <property type="molecule type" value="Genomic_DNA"/>
</dbReference>
<dbReference type="RefSeq" id="WP_162847533.1">
    <property type="nucleotide sequence ID" value="NZ_SNZA01000001.1"/>
</dbReference>
<dbReference type="InterPro" id="IPR029787">
    <property type="entry name" value="Nucleotide_cyclase"/>
</dbReference>
<feature type="modified residue" description="4-aspartylphosphate" evidence="1">
    <location>
        <position position="58"/>
    </location>
</feature>
<keyword evidence="7" id="KW-1185">Reference proteome</keyword>
<organism evidence="6 7">
    <name type="scientific">Marinomonas communis</name>
    <dbReference type="NCBI Taxonomy" id="28254"/>
    <lineage>
        <taxon>Bacteria</taxon>
        <taxon>Pseudomonadati</taxon>
        <taxon>Pseudomonadota</taxon>
        <taxon>Gammaproteobacteria</taxon>
        <taxon>Oceanospirillales</taxon>
        <taxon>Oceanospirillaceae</taxon>
        <taxon>Marinomonas</taxon>
    </lineage>
</organism>
<dbReference type="SMART" id="SM00091">
    <property type="entry name" value="PAS"/>
    <property type="match status" value="2"/>
</dbReference>
<sequence>MFSTTHQIPSILIVDDSTAILKLLHEATKDMGEVFFATNGSDAILIAQDKKPDLVLLDIEMPDMNGYEVFKKIKTIPGLEEVPILFVTGHDDQGHELKTLELGGVDYIQKPINISITRARVKNQLTLIEQKARIQKHAHEMALLVNSLPAFVAYWDAQDNNIFCNDAVGQWFGIPAENMIGKHASEILPPIAWEKVKNLIHLAPNGEEQSVDITCRVGDVKRFGQVKIVPHTEGTLENGYLMLINDITSRKQAEQTLIDEKERIRITLNSIGDAVIATDTDGNVTFLNPIAENMTGWCLGKAIGEPIENVMPLVDADSGEAMRNPIRVALEEERIVGMALNCALGKSMKSAIAVEDSAAPIRNHDGQITGAIIVFHDVSEARAMAIKMTHLAQHDSLTNLPNRLLLRDRALQSIKQHATSNQKLAMVMVDLDDFKSVNELVGHDVGDMVLQQVAYELQKELKLEGNLFRPGGDEFLILLSNLSSSIQVTRFIQKLMAIFQSKWEARGQHFKITISVGVSVYPEDSRDLDELYRHSEAALFSAKDSGKNQYKFYNQGLEKKLQLKQELESSLKTTSGRKSFEIYYQPKVNVHSKNMIGVEALVRWRNASGELIPPGEFISLSEESGLIIPLGEYVLTEACRQAVAWKESGHELILAVNVSIIQFEDSKFLSMLKRVLEDSKISPHMLELELTESVLAKDIEYARKLIEEIRLLGVKIALDDFGTGYSSLSYINGFPLDVLKIDQSFVRNMLRSKTDQTIIAAIIQMANGLNLKLVAEGVETQEHADELEKMGCEIMQGYFFSRPVTADTITSTLEESKSIFKDMLSSIEP</sequence>
<dbReference type="PROSITE" id="PS50110">
    <property type="entry name" value="RESPONSE_REGULATORY"/>
    <property type="match status" value="1"/>
</dbReference>
<dbReference type="Gene3D" id="3.20.20.450">
    <property type="entry name" value="EAL domain"/>
    <property type="match status" value="1"/>
</dbReference>
<dbReference type="SMART" id="SM00052">
    <property type="entry name" value="EAL"/>
    <property type="match status" value="1"/>
</dbReference>
<evidence type="ECO:0000256" key="1">
    <source>
        <dbReference type="PROSITE-ProRule" id="PRU00169"/>
    </source>
</evidence>
<dbReference type="CDD" id="cd01949">
    <property type="entry name" value="GGDEF"/>
    <property type="match status" value="1"/>
</dbReference>
<dbReference type="SMART" id="SM00267">
    <property type="entry name" value="GGDEF"/>
    <property type="match status" value="1"/>
</dbReference>
<keyword evidence="1" id="KW-0597">Phosphoprotein</keyword>
<protein>
    <submittedName>
        <fullName evidence="6">Response regulator receiver modulated diguanylate cyclase/phosphodiesterase with PAS/PAC sensor</fullName>
    </submittedName>
</protein>
<dbReference type="PROSITE" id="PS50112">
    <property type="entry name" value="PAS"/>
    <property type="match status" value="2"/>
</dbReference>
<feature type="domain" description="EAL" evidence="4">
    <location>
        <begin position="560"/>
        <end position="817"/>
    </location>
</feature>
<dbReference type="Gene3D" id="3.30.450.20">
    <property type="entry name" value="PAS domain"/>
    <property type="match status" value="2"/>
</dbReference>
<evidence type="ECO:0000313" key="6">
    <source>
        <dbReference type="EMBL" id="TDR15465.1"/>
    </source>
</evidence>
<accession>A0A4R6X8M1</accession>
<evidence type="ECO:0000313" key="7">
    <source>
        <dbReference type="Proteomes" id="UP000295729"/>
    </source>
</evidence>
<dbReference type="InterPro" id="IPR052155">
    <property type="entry name" value="Biofilm_reg_signaling"/>
</dbReference>
<dbReference type="Pfam" id="PF00072">
    <property type="entry name" value="Response_reg"/>
    <property type="match status" value="1"/>
</dbReference>
<comment type="caution">
    <text evidence="6">The sequence shown here is derived from an EMBL/GenBank/DDBJ whole genome shotgun (WGS) entry which is preliminary data.</text>
</comment>
<dbReference type="SUPFAM" id="SSF141868">
    <property type="entry name" value="EAL domain-like"/>
    <property type="match status" value="1"/>
</dbReference>
<dbReference type="CDD" id="cd00130">
    <property type="entry name" value="PAS"/>
    <property type="match status" value="2"/>
</dbReference>
<dbReference type="SMART" id="SM00448">
    <property type="entry name" value="REC"/>
    <property type="match status" value="1"/>
</dbReference>
<dbReference type="InterPro" id="IPR043128">
    <property type="entry name" value="Rev_trsase/Diguanyl_cyclase"/>
</dbReference>
<name>A0A4R6X8M1_9GAMM</name>
<dbReference type="Pfam" id="PF00563">
    <property type="entry name" value="EAL"/>
    <property type="match status" value="1"/>
</dbReference>
<dbReference type="PANTHER" id="PTHR44757:SF4">
    <property type="entry name" value="DIGUANYLATE CYCLASE DGCE-RELATED"/>
    <property type="match status" value="1"/>
</dbReference>
<dbReference type="CDD" id="cd01948">
    <property type="entry name" value="EAL"/>
    <property type="match status" value="1"/>
</dbReference>
<dbReference type="SUPFAM" id="SSF52172">
    <property type="entry name" value="CheY-like"/>
    <property type="match status" value="1"/>
</dbReference>
<dbReference type="PROSITE" id="PS50887">
    <property type="entry name" value="GGDEF"/>
    <property type="match status" value="1"/>
</dbReference>
<dbReference type="PROSITE" id="PS50883">
    <property type="entry name" value="EAL"/>
    <property type="match status" value="1"/>
</dbReference>
<dbReference type="NCBIfam" id="TIGR00254">
    <property type="entry name" value="GGDEF"/>
    <property type="match status" value="1"/>
</dbReference>
<evidence type="ECO:0000259" key="5">
    <source>
        <dbReference type="PROSITE" id="PS50887"/>
    </source>
</evidence>
<feature type="domain" description="Response regulatory" evidence="2">
    <location>
        <begin position="10"/>
        <end position="125"/>
    </location>
</feature>
<gene>
    <name evidence="6" type="ORF">C8D85_0830</name>
</gene>
<feature type="domain" description="PAS" evidence="3">
    <location>
        <begin position="137"/>
        <end position="207"/>
    </location>
</feature>
<dbReference type="Pfam" id="PF08448">
    <property type="entry name" value="PAS_4"/>
    <property type="match status" value="2"/>
</dbReference>
<evidence type="ECO:0000259" key="4">
    <source>
        <dbReference type="PROSITE" id="PS50883"/>
    </source>
</evidence>
<evidence type="ECO:0000259" key="3">
    <source>
        <dbReference type="PROSITE" id="PS50112"/>
    </source>
</evidence>
<dbReference type="InterPro" id="IPR035919">
    <property type="entry name" value="EAL_sf"/>
</dbReference>
<dbReference type="InterPro" id="IPR001633">
    <property type="entry name" value="EAL_dom"/>
</dbReference>
<dbReference type="SUPFAM" id="SSF55785">
    <property type="entry name" value="PYP-like sensor domain (PAS domain)"/>
    <property type="match status" value="2"/>
</dbReference>
<dbReference type="PANTHER" id="PTHR44757">
    <property type="entry name" value="DIGUANYLATE CYCLASE DGCP"/>
    <property type="match status" value="1"/>
</dbReference>
<dbReference type="InterPro" id="IPR035965">
    <property type="entry name" value="PAS-like_dom_sf"/>
</dbReference>
<evidence type="ECO:0000259" key="2">
    <source>
        <dbReference type="PROSITE" id="PS50110"/>
    </source>
</evidence>
<dbReference type="InterPro" id="IPR000160">
    <property type="entry name" value="GGDEF_dom"/>
</dbReference>
<reference evidence="6 7" key="1">
    <citation type="submission" date="2019-03" db="EMBL/GenBank/DDBJ databases">
        <title>Genomic Encyclopedia of Type Strains, Phase IV (KMG-IV): sequencing the most valuable type-strain genomes for metagenomic binning, comparative biology and taxonomic classification.</title>
        <authorList>
            <person name="Goeker M."/>
        </authorList>
    </citation>
    <scope>NUCLEOTIDE SEQUENCE [LARGE SCALE GENOMIC DNA]</scope>
    <source>
        <strain evidence="6 7">DSM 5604</strain>
    </source>
</reference>
<dbReference type="NCBIfam" id="TIGR00229">
    <property type="entry name" value="sensory_box"/>
    <property type="match status" value="2"/>
</dbReference>
<dbReference type="Pfam" id="PF00990">
    <property type="entry name" value="GGDEF"/>
    <property type="match status" value="1"/>
</dbReference>
<dbReference type="GO" id="GO:0000160">
    <property type="term" value="P:phosphorelay signal transduction system"/>
    <property type="evidence" value="ECO:0007669"/>
    <property type="project" value="InterPro"/>
</dbReference>
<dbReference type="InterPro" id="IPR001789">
    <property type="entry name" value="Sig_transdc_resp-reg_receiver"/>
</dbReference>
<feature type="domain" description="GGDEF" evidence="5">
    <location>
        <begin position="422"/>
        <end position="555"/>
    </location>
</feature>
<dbReference type="InterPro" id="IPR013656">
    <property type="entry name" value="PAS_4"/>
</dbReference>
<dbReference type="SUPFAM" id="SSF55073">
    <property type="entry name" value="Nucleotide cyclase"/>
    <property type="match status" value="1"/>
</dbReference>
<feature type="domain" description="PAS" evidence="3">
    <location>
        <begin position="260"/>
        <end position="333"/>
    </location>
</feature>
<dbReference type="InterPro" id="IPR000014">
    <property type="entry name" value="PAS"/>
</dbReference>
<dbReference type="InterPro" id="IPR011006">
    <property type="entry name" value="CheY-like_superfamily"/>
</dbReference>
<dbReference type="Gene3D" id="3.30.70.270">
    <property type="match status" value="1"/>
</dbReference>